<evidence type="ECO:0000313" key="2">
    <source>
        <dbReference type="Proteomes" id="UP000688137"/>
    </source>
</evidence>
<name>A0A8S1PKC4_PARPR</name>
<reference evidence="1" key="1">
    <citation type="submission" date="2021-01" db="EMBL/GenBank/DDBJ databases">
        <authorList>
            <consortium name="Genoscope - CEA"/>
            <person name="William W."/>
        </authorList>
    </citation>
    <scope>NUCLEOTIDE SEQUENCE</scope>
</reference>
<dbReference type="Proteomes" id="UP000688137">
    <property type="component" value="Unassembled WGS sequence"/>
</dbReference>
<dbReference type="EMBL" id="CAJJDM010000124">
    <property type="protein sequence ID" value="CAD8103426.1"/>
    <property type="molecule type" value="Genomic_DNA"/>
</dbReference>
<proteinExistence type="predicted"/>
<protein>
    <submittedName>
        <fullName evidence="1">Uncharacterized protein</fullName>
    </submittedName>
</protein>
<organism evidence="1 2">
    <name type="scientific">Paramecium primaurelia</name>
    <dbReference type="NCBI Taxonomy" id="5886"/>
    <lineage>
        <taxon>Eukaryota</taxon>
        <taxon>Sar</taxon>
        <taxon>Alveolata</taxon>
        <taxon>Ciliophora</taxon>
        <taxon>Intramacronucleata</taxon>
        <taxon>Oligohymenophorea</taxon>
        <taxon>Peniculida</taxon>
        <taxon>Parameciidae</taxon>
        <taxon>Paramecium</taxon>
    </lineage>
</organism>
<evidence type="ECO:0000313" key="1">
    <source>
        <dbReference type="EMBL" id="CAD8103426.1"/>
    </source>
</evidence>
<gene>
    <name evidence="1" type="ORF">PPRIM_AZ9-3.1.T1210042</name>
</gene>
<dbReference type="AlphaFoldDB" id="A0A8S1PKC4"/>
<keyword evidence="2" id="KW-1185">Reference proteome</keyword>
<accession>A0A8S1PKC4</accession>
<sequence length="122" mass="14340">MNLFEYLPKPNIYLDPYSPEQKELQFHSSILTSQKSFEEKAKQASIAFEKLFTDFESNPITQKLIICLDKEFVNLLLSEFEERNRLNRVKQHFSLLAIVRDKSNNKEGSQDSQEYKSNKESS</sequence>
<comment type="caution">
    <text evidence="1">The sequence shown here is derived from an EMBL/GenBank/DDBJ whole genome shotgun (WGS) entry which is preliminary data.</text>
</comment>